<comment type="caution">
    <text evidence="2">The sequence shown here is derived from an EMBL/GenBank/DDBJ whole genome shotgun (WGS) entry which is preliminary data.</text>
</comment>
<evidence type="ECO:0000313" key="3">
    <source>
        <dbReference type="Proteomes" id="UP000474159"/>
    </source>
</evidence>
<keyword evidence="1" id="KW-1133">Transmembrane helix</keyword>
<reference evidence="2 3" key="1">
    <citation type="submission" date="2019-09" db="EMBL/GenBank/DDBJ databases">
        <title>YIM 48816 draft genome.</title>
        <authorList>
            <person name="Jiang L."/>
        </authorList>
    </citation>
    <scope>NUCLEOTIDE SEQUENCE [LARGE SCALE GENOMIC DNA]</scope>
    <source>
        <strain evidence="2 3">YIM 48816</strain>
    </source>
</reference>
<evidence type="ECO:0000256" key="1">
    <source>
        <dbReference type="SAM" id="Phobius"/>
    </source>
</evidence>
<feature type="transmembrane region" description="Helical" evidence="1">
    <location>
        <begin position="37"/>
        <end position="57"/>
    </location>
</feature>
<dbReference type="OrthoDB" id="7466307at2"/>
<dbReference type="AlphaFoldDB" id="A0A6L3T965"/>
<proteinExistence type="predicted"/>
<evidence type="ECO:0008006" key="4">
    <source>
        <dbReference type="Google" id="ProtNLM"/>
    </source>
</evidence>
<gene>
    <name evidence="2" type="ORF">F6X53_06085</name>
</gene>
<organism evidence="2 3">
    <name type="scientific">Methylobacterium soli</name>
    <dbReference type="NCBI Taxonomy" id="553447"/>
    <lineage>
        <taxon>Bacteria</taxon>
        <taxon>Pseudomonadati</taxon>
        <taxon>Pseudomonadota</taxon>
        <taxon>Alphaproteobacteria</taxon>
        <taxon>Hyphomicrobiales</taxon>
        <taxon>Methylobacteriaceae</taxon>
        <taxon>Methylobacterium</taxon>
    </lineage>
</organism>
<evidence type="ECO:0000313" key="2">
    <source>
        <dbReference type="EMBL" id="KAB1080269.1"/>
    </source>
</evidence>
<accession>A0A6L3T965</accession>
<dbReference type="RefSeq" id="WP_150998279.1">
    <property type="nucleotide sequence ID" value="NZ_BPQY01000693.1"/>
</dbReference>
<dbReference type="Proteomes" id="UP000474159">
    <property type="component" value="Unassembled WGS sequence"/>
</dbReference>
<feature type="transmembrane region" description="Helical" evidence="1">
    <location>
        <begin position="69"/>
        <end position="96"/>
    </location>
</feature>
<sequence>MATADTSPEQTLLTDRHALSGRSAWIGDLLLPDWRRFVPETMALVLPLVYIDVFFLNADGFASIYPRPFWIPVLLISAQYGLAGGMFASLVSTIALYSIALPPQLATQDFYDYSRIVVAEPAAWLTATLVLGGLRSLHMVHARELREQLDEANAMGDAAEQALAVALGEIKRLELRIAGDTHAIGGVAQALAGLDARSGPQLMASFSEVVRQVVGASTLTLYRADRGGATPLVRIGGSGDLDAAPALSSELVDAMVRGRRTIRADERGADHLLPRGGTIAAPICAPHDAVVWGIALAERLDGDRDLSGAALAIQSGARGLAALIAGNASIAGPAR</sequence>
<keyword evidence="1" id="KW-0812">Transmembrane</keyword>
<keyword evidence="1" id="KW-0472">Membrane</keyword>
<dbReference type="EMBL" id="VZZK01000005">
    <property type="protein sequence ID" value="KAB1080269.1"/>
    <property type="molecule type" value="Genomic_DNA"/>
</dbReference>
<protein>
    <recommendedName>
        <fullName evidence="4">GAF domain-containing protein</fullName>
    </recommendedName>
</protein>
<name>A0A6L3T965_9HYPH</name>
<keyword evidence="3" id="KW-1185">Reference proteome</keyword>